<organism evidence="14 15">
    <name type="scientific">Symbiodinium pilosum</name>
    <name type="common">Dinoflagellate</name>
    <dbReference type="NCBI Taxonomy" id="2952"/>
    <lineage>
        <taxon>Eukaryota</taxon>
        <taxon>Sar</taxon>
        <taxon>Alveolata</taxon>
        <taxon>Dinophyceae</taxon>
        <taxon>Suessiales</taxon>
        <taxon>Symbiodiniaceae</taxon>
        <taxon>Symbiodinium</taxon>
    </lineage>
</organism>
<comment type="pathway">
    <text evidence="2">Protein modification; protein glycosylation.</text>
</comment>
<dbReference type="PANTHER" id="PTHR23033">
    <property type="entry name" value="BETA1,3-GALACTOSYLTRANSFERASE"/>
    <property type="match status" value="1"/>
</dbReference>
<proteinExistence type="inferred from homology"/>
<reference evidence="14" key="1">
    <citation type="submission" date="2021-02" db="EMBL/GenBank/DDBJ databases">
        <authorList>
            <person name="Dougan E. K."/>
            <person name="Rhodes N."/>
            <person name="Thang M."/>
            <person name="Chan C."/>
        </authorList>
    </citation>
    <scope>NUCLEOTIDE SEQUENCE</scope>
</reference>
<gene>
    <name evidence="14" type="primary">Chsy1</name>
    <name evidence="14" type="ORF">SPIL2461_LOCUS4060</name>
</gene>
<comment type="caution">
    <text evidence="14">The sequence shown here is derived from an EMBL/GenBank/DDBJ whole genome shotgun (WGS) entry which is preliminary data.</text>
</comment>
<evidence type="ECO:0000313" key="15">
    <source>
        <dbReference type="Proteomes" id="UP000649617"/>
    </source>
</evidence>
<dbReference type="AlphaFoldDB" id="A0A812LED0"/>
<dbReference type="Pfam" id="PF02434">
    <property type="entry name" value="Fringe"/>
    <property type="match status" value="1"/>
</dbReference>
<comment type="similarity">
    <text evidence="3">Belongs to the glycosyltransferase 31 family. Beta3-Gal-T subfamily.</text>
</comment>
<protein>
    <recommendedName>
        <fullName evidence="4">N-acetylgalactosaminide beta-1,3-galactosyltransferase</fullName>
        <ecNumber evidence="4">2.4.1.122</ecNumber>
    </recommendedName>
</protein>
<dbReference type="GO" id="GO:0000166">
    <property type="term" value="F:nucleotide binding"/>
    <property type="evidence" value="ECO:0007669"/>
    <property type="project" value="UniProtKB-KW"/>
</dbReference>
<evidence type="ECO:0000256" key="7">
    <source>
        <dbReference type="ARBA" id="ARBA00022692"/>
    </source>
</evidence>
<dbReference type="GO" id="GO:0016020">
    <property type="term" value="C:membrane"/>
    <property type="evidence" value="ECO:0007669"/>
    <property type="project" value="UniProtKB-SubCell"/>
</dbReference>
<dbReference type="EMBL" id="CAJNIZ010005199">
    <property type="protein sequence ID" value="CAE7239777.1"/>
    <property type="molecule type" value="Genomic_DNA"/>
</dbReference>
<keyword evidence="11" id="KW-0472">Membrane</keyword>
<evidence type="ECO:0000256" key="9">
    <source>
        <dbReference type="ARBA" id="ARBA00022968"/>
    </source>
</evidence>
<evidence type="ECO:0000256" key="12">
    <source>
        <dbReference type="SAM" id="MobiDB-lite"/>
    </source>
</evidence>
<keyword evidence="8" id="KW-0547">Nucleotide-binding</keyword>
<keyword evidence="6" id="KW-0808">Transferase</keyword>
<dbReference type="OrthoDB" id="431432at2759"/>
<dbReference type="GO" id="GO:0016263">
    <property type="term" value="F:glycoprotein-N-acetylgalactosamine 3-beta-galactosyltransferase activity"/>
    <property type="evidence" value="ECO:0007669"/>
    <property type="project" value="UniProtKB-EC"/>
</dbReference>
<evidence type="ECO:0000313" key="14">
    <source>
        <dbReference type="EMBL" id="CAE7239777.1"/>
    </source>
</evidence>
<keyword evidence="10" id="KW-1133">Transmembrane helix</keyword>
<evidence type="ECO:0000256" key="2">
    <source>
        <dbReference type="ARBA" id="ARBA00004922"/>
    </source>
</evidence>
<keyword evidence="9" id="KW-0735">Signal-anchor</keyword>
<dbReference type="Proteomes" id="UP000649617">
    <property type="component" value="Unassembled WGS sequence"/>
</dbReference>
<evidence type="ECO:0000256" key="8">
    <source>
        <dbReference type="ARBA" id="ARBA00022741"/>
    </source>
</evidence>
<comment type="subcellular location">
    <subcellularLocation>
        <location evidence="1">Membrane</location>
        <topology evidence="1">Single-pass type II membrane protein</topology>
    </subcellularLocation>
</comment>
<evidence type="ECO:0000256" key="6">
    <source>
        <dbReference type="ARBA" id="ARBA00022679"/>
    </source>
</evidence>
<evidence type="ECO:0000256" key="4">
    <source>
        <dbReference type="ARBA" id="ARBA00012557"/>
    </source>
</evidence>
<dbReference type="InterPro" id="IPR003378">
    <property type="entry name" value="Fringe-like_glycosylTrfase"/>
</dbReference>
<feature type="domain" description="Fringe-like glycosyltransferase" evidence="13">
    <location>
        <begin position="351"/>
        <end position="462"/>
    </location>
</feature>
<dbReference type="InterPro" id="IPR026050">
    <property type="entry name" value="C1GALT1/C1GALT1_chp1"/>
</dbReference>
<keyword evidence="7" id="KW-0812">Transmembrane</keyword>
<name>A0A812LED0_SYMPI</name>
<evidence type="ECO:0000256" key="5">
    <source>
        <dbReference type="ARBA" id="ARBA00022676"/>
    </source>
</evidence>
<sequence>MSLWSTIGRRLEDSNQSSTWLNSCYWLMHVDGRSYINIKRVAQRLSCVKGLYPEYYGLSPMTGESRVPLADESSGYVISRKLLLSLLSSGWLAKCADYFSTSSDAHGFGWSWPSGFYTSLCLWHQQRLMLQRLGDPEQEVLMRALTKEQGNSPLHRLRKLHPSGHCILLVAAKTPANLHEIHRRVRLVSPLEDPARDMIRNEVGCFTQSLLEPLALAPPWSFRVARSISRCPLKLAVSQTELGLSVLKRELLQPSRPRGPAVQKLQAARGRKQLCILMPTTDATRKQVDRAVSAVTTWAKPYLPLKPDLHDAIPALALLYGRPLFSDWAPATLSLRGDLDVRHPKFNALRFIYMWLTLAMYHSSDCKFFMKADMDAYVHVPRILKTLRELNASTKIYAGQVTLSHGPGYKKWKEFAHGLGYILSGPALRSAIPGLQHCMKQLLDARMEAIEDMLLAACLRHSHIFPVQLGPIIYDFKLSSEHIDRVVQEALVTHRVEEEEMYLLHDAAGFGDKSGPSKAAAQARRDLYWLIVDVESRHPPKVQSQDPHVGPWLDVLYAGLAKLRPCPSWPQLFEAAAFHLAGAISFLPNSLLAFFSDHDSGLGDAHVAAHGLTAPATAHDFSSFLALRPASAEEHLGRDLQLRVAAGVNSSMAASLIGLIAGKLCCKDRGTKKSTDGEAAFLSPHSSASESELEVVVVAGQREEEPRTTS</sequence>
<evidence type="ECO:0000259" key="13">
    <source>
        <dbReference type="Pfam" id="PF02434"/>
    </source>
</evidence>
<keyword evidence="15" id="KW-1185">Reference proteome</keyword>
<dbReference type="Gene3D" id="3.90.550.50">
    <property type="match status" value="1"/>
</dbReference>
<evidence type="ECO:0000256" key="10">
    <source>
        <dbReference type="ARBA" id="ARBA00022989"/>
    </source>
</evidence>
<accession>A0A812LED0</accession>
<evidence type="ECO:0000256" key="3">
    <source>
        <dbReference type="ARBA" id="ARBA00006462"/>
    </source>
</evidence>
<evidence type="ECO:0000256" key="1">
    <source>
        <dbReference type="ARBA" id="ARBA00004606"/>
    </source>
</evidence>
<feature type="region of interest" description="Disordered" evidence="12">
    <location>
        <begin position="672"/>
        <end position="693"/>
    </location>
</feature>
<evidence type="ECO:0000256" key="11">
    <source>
        <dbReference type="ARBA" id="ARBA00023136"/>
    </source>
</evidence>
<dbReference type="EC" id="2.4.1.122" evidence="4"/>
<keyword evidence="5" id="KW-0328">Glycosyltransferase</keyword>